<reference evidence="2 3" key="2">
    <citation type="submission" date="2018-03" db="EMBL/GenBank/DDBJ databases">
        <title>The ancient ancestry and fast evolution of plastids.</title>
        <authorList>
            <person name="Moore K.R."/>
            <person name="Magnabosco C."/>
            <person name="Momper L."/>
            <person name="Gold D.A."/>
            <person name="Bosak T."/>
            <person name="Fournier G.P."/>
        </authorList>
    </citation>
    <scope>NUCLEOTIDE SEQUENCE [LARGE SCALE GENOMIC DNA]</scope>
    <source>
        <strain evidence="2 3">ULC007</strain>
    </source>
</reference>
<dbReference type="SUPFAM" id="SSF48452">
    <property type="entry name" value="TPR-like"/>
    <property type="match status" value="1"/>
</dbReference>
<feature type="chain" id="PRO_5015580009" evidence="1">
    <location>
        <begin position="30"/>
        <end position="140"/>
    </location>
</feature>
<evidence type="ECO:0000313" key="3">
    <source>
        <dbReference type="Proteomes" id="UP000238634"/>
    </source>
</evidence>
<proteinExistence type="predicted"/>
<dbReference type="STRING" id="1920490.GCA_001895925_00805"/>
<dbReference type="EMBL" id="PVWG01000001">
    <property type="protein sequence ID" value="PSB22071.1"/>
    <property type="molecule type" value="Genomic_DNA"/>
</dbReference>
<accession>A0A2T1DNN2</accession>
<keyword evidence="1" id="KW-0732">Signal</keyword>
<evidence type="ECO:0000313" key="2">
    <source>
        <dbReference type="EMBL" id="PSB22071.1"/>
    </source>
</evidence>
<reference evidence="2 3" key="1">
    <citation type="submission" date="2018-02" db="EMBL/GenBank/DDBJ databases">
        <authorList>
            <person name="Cohen D.B."/>
            <person name="Kent A.D."/>
        </authorList>
    </citation>
    <scope>NUCLEOTIDE SEQUENCE [LARGE SCALE GENOMIC DNA]</scope>
    <source>
        <strain evidence="2 3">ULC007</strain>
    </source>
</reference>
<dbReference type="Pfam" id="PF13414">
    <property type="entry name" value="TPR_11"/>
    <property type="match status" value="1"/>
</dbReference>
<dbReference type="Gene3D" id="1.25.40.10">
    <property type="entry name" value="Tetratricopeptide repeat domain"/>
    <property type="match status" value="1"/>
</dbReference>
<sequence>MKLTCRFLRSIATLAYVTAICSSAVPYRAADAQDLYSQNLPSMNAQDLVERGRKLTGVDQDNTEAIAAFTEAIELNPDYFEAYCYRGTAFGLSNQPLKAIEDIKKAADLLNARGEPDKAQVMLRFAEDIREGIKAGDFDQ</sequence>
<gene>
    <name evidence="2" type="ORF">C7B65_01270</name>
</gene>
<comment type="caution">
    <text evidence="2">The sequence shown here is derived from an EMBL/GenBank/DDBJ whole genome shotgun (WGS) entry which is preliminary data.</text>
</comment>
<dbReference type="InterPro" id="IPR011990">
    <property type="entry name" value="TPR-like_helical_dom_sf"/>
</dbReference>
<keyword evidence="3" id="KW-1185">Reference proteome</keyword>
<dbReference type="OrthoDB" id="421558at2"/>
<name>A0A2T1DNN2_9CYAN</name>
<evidence type="ECO:0000256" key="1">
    <source>
        <dbReference type="SAM" id="SignalP"/>
    </source>
</evidence>
<protein>
    <submittedName>
        <fullName evidence="2">Tetratricopeptide repeat protein</fullName>
    </submittedName>
</protein>
<dbReference type="Proteomes" id="UP000238634">
    <property type="component" value="Unassembled WGS sequence"/>
</dbReference>
<organism evidence="2 3">
    <name type="scientific">Phormidesmis priestleyi ULC007</name>
    <dbReference type="NCBI Taxonomy" id="1920490"/>
    <lineage>
        <taxon>Bacteria</taxon>
        <taxon>Bacillati</taxon>
        <taxon>Cyanobacteriota</taxon>
        <taxon>Cyanophyceae</taxon>
        <taxon>Leptolyngbyales</taxon>
        <taxon>Leptolyngbyaceae</taxon>
        <taxon>Phormidesmis</taxon>
    </lineage>
</organism>
<dbReference type="AlphaFoldDB" id="A0A2T1DNN2"/>
<feature type="signal peptide" evidence="1">
    <location>
        <begin position="1"/>
        <end position="29"/>
    </location>
</feature>